<name>A0A852X709_9MICO</name>
<organism evidence="1 2">
    <name type="scientific">Janibacter alkaliphilus</name>
    <dbReference type="NCBI Taxonomy" id="1069963"/>
    <lineage>
        <taxon>Bacteria</taxon>
        <taxon>Bacillati</taxon>
        <taxon>Actinomycetota</taxon>
        <taxon>Actinomycetes</taxon>
        <taxon>Micrococcales</taxon>
        <taxon>Intrasporangiaceae</taxon>
        <taxon>Janibacter</taxon>
    </lineage>
</organism>
<dbReference type="AlphaFoldDB" id="A0A852X709"/>
<evidence type="ECO:0000313" key="2">
    <source>
        <dbReference type="Proteomes" id="UP000592181"/>
    </source>
</evidence>
<gene>
    <name evidence="1" type="ORF">BJY28_001022</name>
</gene>
<evidence type="ECO:0000313" key="1">
    <source>
        <dbReference type="EMBL" id="NYG36553.1"/>
    </source>
</evidence>
<dbReference type="EMBL" id="JACBZX010000001">
    <property type="protein sequence ID" value="NYG36553.1"/>
    <property type="molecule type" value="Genomic_DNA"/>
</dbReference>
<keyword evidence="2" id="KW-1185">Reference proteome</keyword>
<comment type="caution">
    <text evidence="1">The sequence shown here is derived from an EMBL/GenBank/DDBJ whole genome shotgun (WGS) entry which is preliminary data.</text>
</comment>
<sequence length="156" mass="17118">MSTVSYPSPVVPGPPRLALQIPEGWEQVWAPDTLIAVRDTADGHFRANVVVRFYQRLAPFGPEQVEAELGQYAASHTDGSLGALRDQTIDGRQWVGAELTYTEQPVGEVGQAHWFTAAAQNDVMDVIQVTGSWSGDRREADFPLVDAVIDSIRVRT</sequence>
<accession>A0A852X709</accession>
<dbReference type="Proteomes" id="UP000592181">
    <property type="component" value="Unassembled WGS sequence"/>
</dbReference>
<reference evidence="1 2" key="1">
    <citation type="submission" date="2020-07" db="EMBL/GenBank/DDBJ databases">
        <title>Sequencing the genomes of 1000 actinobacteria strains.</title>
        <authorList>
            <person name="Klenk H.-P."/>
        </authorList>
    </citation>
    <scope>NUCLEOTIDE SEQUENCE [LARGE SCALE GENOMIC DNA]</scope>
    <source>
        <strain evidence="1 2">DSM 24723</strain>
    </source>
</reference>
<dbReference type="RefSeq" id="WP_179462042.1">
    <property type="nucleotide sequence ID" value="NZ_JACBZX010000001.1"/>
</dbReference>
<dbReference type="Gene3D" id="3.40.1000.10">
    <property type="entry name" value="Mog1/PsbP, alpha/beta/alpha sandwich"/>
    <property type="match status" value="1"/>
</dbReference>
<protein>
    <recommendedName>
        <fullName evidence="3">Lipoprotein LpqN</fullName>
    </recommendedName>
</protein>
<evidence type="ECO:0008006" key="3">
    <source>
        <dbReference type="Google" id="ProtNLM"/>
    </source>
</evidence>
<proteinExistence type="predicted"/>